<reference evidence="1" key="1">
    <citation type="submission" date="2022-03" db="EMBL/GenBank/DDBJ databases">
        <title>ESBL-producing Moellerella wisconsensis and Escherichia marmotae isolated from wild game meat.</title>
        <authorList>
            <person name="Biggel M."/>
        </authorList>
    </citation>
    <scope>NUCLEOTIDE SEQUENCE</scope>
    <source>
        <strain evidence="1">W51</strain>
    </source>
</reference>
<dbReference type="Proteomes" id="UP000829116">
    <property type="component" value="Chromosome"/>
</dbReference>
<protein>
    <submittedName>
        <fullName evidence="1">Uncharacterized protein</fullName>
    </submittedName>
</protein>
<organism evidence="1 2">
    <name type="scientific">Moellerella wisconsensis</name>
    <dbReference type="NCBI Taxonomy" id="158849"/>
    <lineage>
        <taxon>Bacteria</taxon>
        <taxon>Pseudomonadati</taxon>
        <taxon>Pseudomonadota</taxon>
        <taxon>Gammaproteobacteria</taxon>
        <taxon>Enterobacterales</taxon>
        <taxon>Morganellaceae</taxon>
        <taxon>Moellerella</taxon>
    </lineage>
</organism>
<evidence type="ECO:0000313" key="2">
    <source>
        <dbReference type="Proteomes" id="UP000829116"/>
    </source>
</evidence>
<name>A0A9Q8Q5J6_9GAMM</name>
<dbReference type="EMBL" id="CP093245">
    <property type="protein sequence ID" value="UNH32371.1"/>
    <property type="molecule type" value="Genomic_DNA"/>
</dbReference>
<dbReference type="AlphaFoldDB" id="A0A9Q8Q5J6"/>
<accession>A0A9Q8Q5J6</accession>
<dbReference type="RefSeq" id="WP_241542910.1">
    <property type="nucleotide sequence ID" value="NZ_CAWQWN010000001.1"/>
</dbReference>
<sequence>MADKTGGAAFPASGHPDMQFVAQEGMSLRDYFAAKAMNGILANNAMIDTATDQTLEWVAKNAYQMADAMLKARG</sequence>
<evidence type="ECO:0000313" key="1">
    <source>
        <dbReference type="EMBL" id="UNH32371.1"/>
    </source>
</evidence>
<gene>
    <name evidence="1" type="ORF">MNY72_05000</name>
</gene>
<proteinExistence type="predicted"/>